<name>A0AAV9NB67_9EURO</name>
<dbReference type="InterPro" id="IPR036188">
    <property type="entry name" value="FAD/NAD-bd_sf"/>
</dbReference>
<evidence type="ECO:0008006" key="3">
    <source>
        <dbReference type="Google" id="ProtNLM"/>
    </source>
</evidence>
<dbReference type="RefSeq" id="XP_064706794.1">
    <property type="nucleotide sequence ID" value="XM_064845940.1"/>
</dbReference>
<gene>
    <name evidence="1" type="ORF">LTR84_002326</name>
</gene>
<dbReference type="Proteomes" id="UP001358417">
    <property type="component" value="Unassembled WGS sequence"/>
</dbReference>
<proteinExistence type="predicted"/>
<organism evidence="1 2">
    <name type="scientific">Exophiala bonariae</name>
    <dbReference type="NCBI Taxonomy" id="1690606"/>
    <lineage>
        <taxon>Eukaryota</taxon>
        <taxon>Fungi</taxon>
        <taxon>Dikarya</taxon>
        <taxon>Ascomycota</taxon>
        <taxon>Pezizomycotina</taxon>
        <taxon>Eurotiomycetes</taxon>
        <taxon>Chaetothyriomycetidae</taxon>
        <taxon>Chaetothyriales</taxon>
        <taxon>Herpotrichiellaceae</taxon>
        <taxon>Exophiala</taxon>
    </lineage>
</organism>
<dbReference type="SUPFAM" id="SSF51905">
    <property type="entry name" value="FAD/NAD(P)-binding domain"/>
    <property type="match status" value="1"/>
</dbReference>
<accession>A0AAV9NB67</accession>
<evidence type="ECO:0000313" key="2">
    <source>
        <dbReference type="Proteomes" id="UP001358417"/>
    </source>
</evidence>
<dbReference type="EMBL" id="JAVRRD010000012">
    <property type="protein sequence ID" value="KAK5053352.1"/>
    <property type="molecule type" value="Genomic_DNA"/>
</dbReference>
<sequence>MDAIITADYLVVGAGAMGMAFVDTLLTESQKTVVMVDRYANPGGHWTTAYPFVRLHQPAAAYGVSSTRLEHDGIEEFGWNKGLADCSTRDDVCAYFNRVMKKTFLTSGRVQYFPKCDYIGAGRFRSILTGNTYSVPKETCVVDATYSKTVVPSMRPPPYTVANDVDIVTPNNLADVSRGYQGYSVVGGGKTSMDACLWLLENGINATQITWIRPRDSYLIDRAGVQPGPEFAARSQAFGKTMVEAVMVASSLGDILDHNVGKGTLLLLDDKVAPTMFHCATVSLLEFEALKQIKTVIRQGRVTSITREDVTLEHGSYKPEPDTLYIDCSASAVSKLPSVPIFRSRSITLQPVRWCQQTFSAAMIAHVEATCQGEQLKNSLCGPVPMPNEPLDYPLVMLQTNLNMLAWLTHPQTASWLQSCRLNATKGSIPTDPEQKAAWFKNTTRILAAAIKKTQQLIDALPEPDAKMMYAQLENNTSFERAHL</sequence>
<reference evidence="1 2" key="1">
    <citation type="submission" date="2023-08" db="EMBL/GenBank/DDBJ databases">
        <title>Black Yeasts Isolated from many extreme environments.</title>
        <authorList>
            <person name="Coleine C."/>
            <person name="Stajich J.E."/>
            <person name="Selbmann L."/>
        </authorList>
    </citation>
    <scope>NUCLEOTIDE SEQUENCE [LARGE SCALE GENOMIC DNA]</scope>
    <source>
        <strain evidence="1 2">CCFEE 5792</strain>
    </source>
</reference>
<dbReference type="AlphaFoldDB" id="A0AAV9NB67"/>
<protein>
    <recommendedName>
        <fullName evidence="3">FAD/NAD(P)-binding domain-containing protein</fullName>
    </recommendedName>
</protein>
<comment type="caution">
    <text evidence="1">The sequence shown here is derived from an EMBL/GenBank/DDBJ whole genome shotgun (WGS) entry which is preliminary data.</text>
</comment>
<dbReference type="GeneID" id="89970538"/>
<dbReference type="Gene3D" id="3.50.50.60">
    <property type="entry name" value="FAD/NAD(P)-binding domain"/>
    <property type="match status" value="1"/>
</dbReference>
<keyword evidence="2" id="KW-1185">Reference proteome</keyword>
<evidence type="ECO:0000313" key="1">
    <source>
        <dbReference type="EMBL" id="KAK5053352.1"/>
    </source>
</evidence>